<dbReference type="OrthoDB" id="248923at2759"/>
<dbReference type="PROSITE" id="PS00107">
    <property type="entry name" value="PROTEIN_KINASE_ATP"/>
    <property type="match status" value="1"/>
</dbReference>
<feature type="compositionally biased region" description="Basic and acidic residues" evidence="7">
    <location>
        <begin position="249"/>
        <end position="307"/>
    </location>
</feature>
<name>A0A1Y2D1D8_9FUNG</name>
<evidence type="ECO:0000256" key="4">
    <source>
        <dbReference type="ARBA" id="ARBA00047899"/>
    </source>
</evidence>
<feature type="region of interest" description="Disordered" evidence="7">
    <location>
        <begin position="135"/>
        <end position="204"/>
    </location>
</feature>
<evidence type="ECO:0000313" key="11">
    <source>
        <dbReference type="Proteomes" id="UP000193642"/>
    </source>
</evidence>
<organism evidence="10 11">
    <name type="scientific">Rhizoclosmatium globosum</name>
    <dbReference type="NCBI Taxonomy" id="329046"/>
    <lineage>
        <taxon>Eukaryota</taxon>
        <taxon>Fungi</taxon>
        <taxon>Fungi incertae sedis</taxon>
        <taxon>Chytridiomycota</taxon>
        <taxon>Chytridiomycota incertae sedis</taxon>
        <taxon>Chytridiomycetes</taxon>
        <taxon>Chytridiales</taxon>
        <taxon>Chytriomycetaceae</taxon>
        <taxon>Rhizoclosmatium</taxon>
    </lineage>
</organism>
<dbReference type="GO" id="GO:0004674">
    <property type="term" value="F:protein serine/threonine kinase activity"/>
    <property type="evidence" value="ECO:0007669"/>
    <property type="project" value="UniProtKB-EC"/>
</dbReference>
<dbReference type="Pfam" id="PF00786">
    <property type="entry name" value="PBD"/>
    <property type="match status" value="1"/>
</dbReference>
<dbReference type="PANTHER" id="PTHR45832">
    <property type="entry name" value="SERINE/THREONINE-PROTEIN KINASE SAMKA-RELATED-RELATED"/>
    <property type="match status" value="1"/>
</dbReference>
<comment type="similarity">
    <text evidence="1">Belongs to the protein kinase superfamily. STE Ser/Thr protein kinase family. STE20 subfamily.</text>
</comment>
<comment type="catalytic activity">
    <reaction evidence="5">
        <text>L-seryl-[protein] + ATP = O-phospho-L-seryl-[protein] + ADP + H(+)</text>
        <dbReference type="Rhea" id="RHEA:17989"/>
        <dbReference type="Rhea" id="RHEA-COMP:9863"/>
        <dbReference type="Rhea" id="RHEA-COMP:11604"/>
        <dbReference type="ChEBI" id="CHEBI:15378"/>
        <dbReference type="ChEBI" id="CHEBI:29999"/>
        <dbReference type="ChEBI" id="CHEBI:30616"/>
        <dbReference type="ChEBI" id="CHEBI:83421"/>
        <dbReference type="ChEBI" id="CHEBI:456216"/>
        <dbReference type="EC" id="2.7.11.1"/>
    </reaction>
</comment>
<feature type="compositionally biased region" description="Polar residues" evidence="7">
    <location>
        <begin position="238"/>
        <end position="248"/>
    </location>
</feature>
<accession>A0A1Y2D1D8</accession>
<comment type="catalytic activity">
    <reaction evidence="4">
        <text>L-threonyl-[protein] + ATP = O-phospho-L-threonyl-[protein] + ADP + H(+)</text>
        <dbReference type="Rhea" id="RHEA:46608"/>
        <dbReference type="Rhea" id="RHEA-COMP:11060"/>
        <dbReference type="Rhea" id="RHEA-COMP:11605"/>
        <dbReference type="ChEBI" id="CHEBI:15378"/>
        <dbReference type="ChEBI" id="CHEBI:30013"/>
        <dbReference type="ChEBI" id="CHEBI:30616"/>
        <dbReference type="ChEBI" id="CHEBI:61977"/>
        <dbReference type="ChEBI" id="CHEBI:456216"/>
        <dbReference type="EC" id="2.7.11.1"/>
    </reaction>
</comment>
<dbReference type="SUPFAM" id="SSF56112">
    <property type="entry name" value="Protein kinase-like (PK-like)"/>
    <property type="match status" value="1"/>
</dbReference>
<reference evidence="10 11" key="1">
    <citation type="submission" date="2016-07" db="EMBL/GenBank/DDBJ databases">
        <title>Pervasive Adenine N6-methylation of Active Genes in Fungi.</title>
        <authorList>
            <consortium name="DOE Joint Genome Institute"/>
            <person name="Mondo S.J."/>
            <person name="Dannebaum R.O."/>
            <person name="Kuo R.C."/>
            <person name="Labutti K."/>
            <person name="Haridas S."/>
            <person name="Kuo A."/>
            <person name="Salamov A."/>
            <person name="Ahrendt S.R."/>
            <person name="Lipzen A."/>
            <person name="Sullivan W."/>
            <person name="Andreopoulos W.B."/>
            <person name="Clum A."/>
            <person name="Lindquist E."/>
            <person name="Daum C."/>
            <person name="Ramamoorthy G.K."/>
            <person name="Gryganskyi A."/>
            <person name="Culley D."/>
            <person name="Magnuson J.K."/>
            <person name="James T.Y."/>
            <person name="O'Malley M.A."/>
            <person name="Stajich J.E."/>
            <person name="Spatafora J.W."/>
            <person name="Visel A."/>
            <person name="Grigoriev I.V."/>
        </authorList>
    </citation>
    <scope>NUCLEOTIDE SEQUENCE [LARGE SCALE GENOMIC DNA]</scope>
    <source>
        <strain evidence="10 11">JEL800</strain>
    </source>
</reference>
<dbReference type="Proteomes" id="UP000193642">
    <property type="component" value="Unassembled WGS sequence"/>
</dbReference>
<dbReference type="Gene3D" id="1.10.510.10">
    <property type="entry name" value="Transferase(Phosphotransferase) domain 1"/>
    <property type="match status" value="1"/>
</dbReference>
<sequence>MVDAAGPYPGLYKSASATQSMALIMLRDVVTNDEELYGWIDEVYQMSSTGSQRPTNFVHEIHVGIDDNGIYQGLPDEWKGILQSSGLTRDVLQTNPQAVMAALKFYTGDEESAYETDYIVPNDSEDDEEISPRAPISVAQNQRRPVPQHDARIPVQRKTSQSRKEHEEFSSHAPPPMQKQYSVGRPRPERGESKKLGVSRAESNDDLHQNFEAQASLDDFISKVPAAYEDLGKRTEYVMSTSKPGSSSRLREQEEAEKAKEMERQRSRDRELERIKRREKRAQEEKKMQEEQAERERERERIRKEKEEAEEDEIRWDKQPEDKVMDKLRTIVTSGDPNLVYRKIKLVGQGASGKVYLSKNVFDPSAPVVAVKQMVLAKQARKDLLLNEIMLMKKLSHPNIIQWGTDWPNREQQNDGASNCCYLQEITKACIPPPEKIIHRDMKSDNVLIGKDGSIKLIDFAGTPYWMAPEIVKGKQYGFKVDIWATGILAIECIEGEPPYLDEDPFKAVNFVYNFKAFLGRCLEVDVDKRASGEDLLTHPFLKLACPVHELAVLVKKS</sequence>
<dbReference type="InterPro" id="IPR036936">
    <property type="entry name" value="CRIB_dom_sf"/>
</dbReference>
<keyword evidence="2 6" id="KW-0547">Nucleotide-binding</keyword>
<evidence type="ECO:0000256" key="5">
    <source>
        <dbReference type="ARBA" id="ARBA00048679"/>
    </source>
</evidence>
<evidence type="ECO:0000259" key="8">
    <source>
        <dbReference type="PROSITE" id="PS50011"/>
    </source>
</evidence>
<feature type="region of interest" description="Disordered" evidence="7">
    <location>
        <begin position="238"/>
        <end position="314"/>
    </location>
</feature>
<proteinExistence type="inferred from homology"/>
<comment type="caution">
    <text evidence="10">The sequence shown here is derived from an EMBL/GenBank/DDBJ whole genome shotgun (WGS) entry which is preliminary data.</text>
</comment>
<dbReference type="SMART" id="SM00285">
    <property type="entry name" value="PBD"/>
    <property type="match status" value="1"/>
</dbReference>
<gene>
    <name evidence="10" type="ORF">BCR33DRAFT_779373</name>
</gene>
<dbReference type="Gene3D" id="3.90.810.10">
    <property type="entry name" value="CRIB domain"/>
    <property type="match status" value="1"/>
</dbReference>
<evidence type="ECO:0000259" key="9">
    <source>
        <dbReference type="PROSITE" id="PS50108"/>
    </source>
</evidence>
<dbReference type="InterPro" id="IPR000719">
    <property type="entry name" value="Prot_kinase_dom"/>
</dbReference>
<dbReference type="InterPro" id="IPR051931">
    <property type="entry name" value="PAK3-like"/>
</dbReference>
<keyword evidence="10" id="KW-0418">Kinase</keyword>
<dbReference type="PROSITE" id="PS50108">
    <property type="entry name" value="CRIB"/>
    <property type="match status" value="1"/>
</dbReference>
<evidence type="ECO:0000256" key="7">
    <source>
        <dbReference type="SAM" id="MobiDB-lite"/>
    </source>
</evidence>
<dbReference type="PANTHER" id="PTHR45832:SF22">
    <property type="entry name" value="SERINE_THREONINE-PROTEIN KINASE SAMKA-RELATED"/>
    <property type="match status" value="1"/>
</dbReference>
<dbReference type="PROSITE" id="PS50011">
    <property type="entry name" value="PROTEIN_KINASE_DOM"/>
    <property type="match status" value="1"/>
</dbReference>
<keyword evidence="11" id="KW-1185">Reference proteome</keyword>
<dbReference type="InterPro" id="IPR017441">
    <property type="entry name" value="Protein_kinase_ATP_BS"/>
</dbReference>
<dbReference type="InterPro" id="IPR000095">
    <property type="entry name" value="CRIB_dom"/>
</dbReference>
<dbReference type="Pfam" id="PF00069">
    <property type="entry name" value="Pkinase"/>
    <property type="match status" value="1"/>
</dbReference>
<feature type="domain" description="Protein kinase" evidence="8">
    <location>
        <begin position="341"/>
        <end position="542"/>
    </location>
</feature>
<dbReference type="SMART" id="SM00220">
    <property type="entry name" value="S_TKc"/>
    <property type="match status" value="1"/>
</dbReference>
<evidence type="ECO:0000256" key="3">
    <source>
        <dbReference type="ARBA" id="ARBA00022840"/>
    </source>
</evidence>
<evidence type="ECO:0000256" key="6">
    <source>
        <dbReference type="PROSITE-ProRule" id="PRU10141"/>
    </source>
</evidence>
<dbReference type="STRING" id="329046.A0A1Y2D1D8"/>
<evidence type="ECO:0000256" key="1">
    <source>
        <dbReference type="ARBA" id="ARBA00008874"/>
    </source>
</evidence>
<dbReference type="GO" id="GO:0005524">
    <property type="term" value="F:ATP binding"/>
    <property type="evidence" value="ECO:0007669"/>
    <property type="project" value="UniProtKB-UniRule"/>
</dbReference>
<dbReference type="AlphaFoldDB" id="A0A1Y2D1D8"/>
<evidence type="ECO:0000256" key="2">
    <source>
        <dbReference type="ARBA" id="ARBA00022741"/>
    </source>
</evidence>
<keyword evidence="10" id="KW-0808">Transferase</keyword>
<dbReference type="GO" id="GO:0106310">
    <property type="term" value="F:protein serine kinase activity"/>
    <property type="evidence" value="ECO:0007669"/>
    <property type="project" value="RHEA"/>
</dbReference>
<feature type="compositionally biased region" description="Basic and acidic residues" evidence="7">
    <location>
        <begin position="186"/>
        <end position="195"/>
    </location>
</feature>
<dbReference type="InterPro" id="IPR008271">
    <property type="entry name" value="Ser/Thr_kinase_AS"/>
</dbReference>
<feature type="domain" description="CRIB" evidence="9">
    <location>
        <begin position="51"/>
        <end position="64"/>
    </location>
</feature>
<evidence type="ECO:0000313" key="10">
    <source>
        <dbReference type="EMBL" id="ORY53007.1"/>
    </source>
</evidence>
<keyword evidence="3 6" id="KW-0067">ATP-binding</keyword>
<dbReference type="EMBL" id="MCGO01000002">
    <property type="protein sequence ID" value="ORY53007.1"/>
    <property type="molecule type" value="Genomic_DNA"/>
</dbReference>
<dbReference type="PROSITE" id="PS00108">
    <property type="entry name" value="PROTEIN_KINASE_ST"/>
    <property type="match status" value="1"/>
</dbReference>
<dbReference type="Gene3D" id="3.30.200.20">
    <property type="entry name" value="Phosphorylase Kinase, domain 1"/>
    <property type="match status" value="1"/>
</dbReference>
<dbReference type="InterPro" id="IPR011009">
    <property type="entry name" value="Kinase-like_dom_sf"/>
</dbReference>
<feature type="binding site" evidence="6">
    <location>
        <position position="372"/>
    </location>
    <ligand>
        <name>ATP</name>
        <dbReference type="ChEBI" id="CHEBI:30616"/>
    </ligand>
</feature>
<protein>
    <submittedName>
        <fullName evidence="10">Kinase-like protein</fullName>
    </submittedName>
</protein>